<comment type="subcellular location">
    <subcellularLocation>
        <location evidence="1">Cytoplasm</location>
    </subcellularLocation>
</comment>
<dbReference type="GO" id="GO:0022008">
    <property type="term" value="P:neurogenesis"/>
    <property type="evidence" value="ECO:0007669"/>
    <property type="project" value="TreeGrafter"/>
</dbReference>
<evidence type="ECO:0000256" key="2">
    <source>
        <dbReference type="ARBA" id="ARBA00022490"/>
    </source>
</evidence>
<dbReference type="SMART" id="SM00225">
    <property type="entry name" value="BTB"/>
    <property type="match status" value="1"/>
</dbReference>
<dbReference type="Pfam" id="PF00651">
    <property type="entry name" value="BTB"/>
    <property type="match status" value="1"/>
</dbReference>
<dbReference type="InterPro" id="IPR011333">
    <property type="entry name" value="SKP1/BTB/POZ_sf"/>
</dbReference>
<dbReference type="PANTHER" id="PTHR45774:SF4">
    <property type="entry name" value="AXUNDEAD, ISOFORM F"/>
    <property type="match status" value="1"/>
</dbReference>
<comment type="caution">
    <text evidence="4">The sequence shown here is derived from an EMBL/GenBank/DDBJ whole genome shotgun (WGS) entry which is preliminary data.</text>
</comment>
<dbReference type="Gene3D" id="1.25.40.420">
    <property type="match status" value="1"/>
</dbReference>
<sequence length="396" mass="44140">MLDNQYQCDVFFLLGNAGVRQGAHKFVLVSRSPVFDAMFYGPLSGGGEEDSPVIIPDIEPEPFMVFLRYMYCGEVSITSDNVIYLLYAAKKYAVLGLTNKCISYVDQVLDTDNACTVLEQAHIFDEKDFHSSVLALILRKAEEVLAADDITYLCEECLAKIIGSGDLMACEDIIFKACLRWADSECKRRNIEVGDSNRREVLGKILYKQPETPGMPPFWTEVFIYPFSVRPSAFFNTSLRVVQRQLRLNRFQGLAEAGFNNRSGSNAITFQTSRDIILEGFTIYGSCRASDREVDIKAQLLDPSEAVLCSVEKSIFTHGDTGQYDVILDQSAPLRNGVQYTLVVAIADALTFAGKDGRRILFSHNVAFTFSHSEKCQTATSVSHGQLPGLIFALKR</sequence>
<dbReference type="EMBL" id="BLXT01007004">
    <property type="protein sequence ID" value="GFO35719.1"/>
    <property type="molecule type" value="Genomic_DNA"/>
</dbReference>
<keyword evidence="5" id="KW-1185">Reference proteome</keyword>
<dbReference type="Proteomes" id="UP000735302">
    <property type="component" value="Unassembled WGS sequence"/>
</dbReference>
<accession>A0AAV4CUY3</accession>
<dbReference type="Pfam" id="PF08005">
    <property type="entry name" value="PHR"/>
    <property type="match status" value="1"/>
</dbReference>
<reference evidence="4 5" key="1">
    <citation type="journal article" date="2021" name="Elife">
        <title>Chloroplast acquisition without the gene transfer in kleptoplastic sea slugs, Plakobranchus ocellatus.</title>
        <authorList>
            <person name="Maeda T."/>
            <person name="Takahashi S."/>
            <person name="Yoshida T."/>
            <person name="Shimamura S."/>
            <person name="Takaki Y."/>
            <person name="Nagai Y."/>
            <person name="Toyoda A."/>
            <person name="Suzuki Y."/>
            <person name="Arimoto A."/>
            <person name="Ishii H."/>
            <person name="Satoh N."/>
            <person name="Nishiyama T."/>
            <person name="Hasebe M."/>
            <person name="Maruyama T."/>
            <person name="Minagawa J."/>
            <person name="Obokata J."/>
            <person name="Shigenobu S."/>
        </authorList>
    </citation>
    <scope>NUCLEOTIDE SEQUENCE [LARGE SCALE GENOMIC DNA]</scope>
</reference>
<name>A0AAV4CUY3_9GAST</name>
<evidence type="ECO:0000256" key="1">
    <source>
        <dbReference type="ARBA" id="ARBA00004496"/>
    </source>
</evidence>
<dbReference type="Pfam" id="PF07707">
    <property type="entry name" value="BACK"/>
    <property type="match status" value="1"/>
</dbReference>
<proteinExistence type="predicted"/>
<keyword evidence="2" id="KW-0963">Cytoplasm</keyword>
<organism evidence="4 5">
    <name type="scientific">Plakobranchus ocellatus</name>
    <dbReference type="NCBI Taxonomy" id="259542"/>
    <lineage>
        <taxon>Eukaryota</taxon>
        <taxon>Metazoa</taxon>
        <taxon>Spiralia</taxon>
        <taxon>Lophotrochozoa</taxon>
        <taxon>Mollusca</taxon>
        <taxon>Gastropoda</taxon>
        <taxon>Heterobranchia</taxon>
        <taxon>Euthyneura</taxon>
        <taxon>Panpulmonata</taxon>
        <taxon>Sacoglossa</taxon>
        <taxon>Placobranchoidea</taxon>
        <taxon>Plakobranchidae</taxon>
        <taxon>Plakobranchus</taxon>
    </lineage>
</organism>
<dbReference type="PANTHER" id="PTHR45774">
    <property type="entry name" value="BTB/POZ DOMAIN-CONTAINING"/>
    <property type="match status" value="1"/>
</dbReference>
<dbReference type="Gene3D" id="2.60.120.820">
    <property type="entry name" value="PHR domain"/>
    <property type="match status" value="1"/>
</dbReference>
<dbReference type="InterPro" id="IPR038648">
    <property type="entry name" value="PHR_sf"/>
</dbReference>
<dbReference type="GO" id="GO:0005829">
    <property type="term" value="C:cytosol"/>
    <property type="evidence" value="ECO:0007669"/>
    <property type="project" value="TreeGrafter"/>
</dbReference>
<dbReference type="InterPro" id="IPR000210">
    <property type="entry name" value="BTB/POZ_dom"/>
</dbReference>
<feature type="domain" description="BTB" evidence="3">
    <location>
        <begin position="8"/>
        <end position="79"/>
    </location>
</feature>
<dbReference type="InterPro" id="IPR012983">
    <property type="entry name" value="PHR"/>
</dbReference>
<evidence type="ECO:0000313" key="5">
    <source>
        <dbReference type="Proteomes" id="UP000735302"/>
    </source>
</evidence>
<evidence type="ECO:0000313" key="4">
    <source>
        <dbReference type="EMBL" id="GFO35719.1"/>
    </source>
</evidence>
<dbReference type="SUPFAM" id="SSF54695">
    <property type="entry name" value="POZ domain"/>
    <property type="match status" value="1"/>
</dbReference>
<dbReference type="InterPro" id="IPR011705">
    <property type="entry name" value="BACK"/>
</dbReference>
<protein>
    <submittedName>
        <fullName evidence="4">BTB/POZ domain-containing protein</fullName>
    </submittedName>
</protein>
<dbReference type="Gene3D" id="3.30.710.10">
    <property type="entry name" value="Potassium Channel Kv1.1, Chain A"/>
    <property type="match status" value="1"/>
</dbReference>
<gene>
    <name evidence="4" type="ORF">PoB_006222400</name>
</gene>
<evidence type="ECO:0000259" key="3">
    <source>
        <dbReference type="PROSITE" id="PS50097"/>
    </source>
</evidence>
<dbReference type="PROSITE" id="PS50097">
    <property type="entry name" value="BTB"/>
    <property type="match status" value="1"/>
</dbReference>
<dbReference type="AlphaFoldDB" id="A0AAV4CUY3"/>